<dbReference type="InterPro" id="IPR013815">
    <property type="entry name" value="ATP_grasp_subdomain_1"/>
</dbReference>
<feature type="binding site" evidence="5">
    <location>
        <begin position="178"/>
        <end position="181"/>
    </location>
    <ligand>
        <name>ATP</name>
        <dbReference type="ChEBI" id="CHEBI:30616"/>
    </ligand>
</feature>
<dbReference type="Pfam" id="PF22660">
    <property type="entry name" value="RS_preATP-grasp-like"/>
    <property type="match status" value="1"/>
</dbReference>
<keyword evidence="9" id="KW-1185">Reference proteome</keyword>
<dbReference type="Proteomes" id="UP000199758">
    <property type="component" value="Unassembled WGS sequence"/>
</dbReference>
<dbReference type="NCBIfam" id="NF004679">
    <property type="entry name" value="PRK06019.1-5"/>
    <property type="match status" value="1"/>
</dbReference>
<evidence type="ECO:0000259" key="7">
    <source>
        <dbReference type="PROSITE" id="PS50975"/>
    </source>
</evidence>
<comment type="catalytic activity">
    <reaction evidence="5 6">
        <text>5-amino-1-(5-phospho-beta-D-ribosyl)imidazole + hydrogencarbonate + ATP = 5-carboxyamino-1-(5-phospho-D-ribosyl)imidazole + ADP + phosphate + 2 H(+)</text>
        <dbReference type="Rhea" id="RHEA:19317"/>
        <dbReference type="ChEBI" id="CHEBI:15378"/>
        <dbReference type="ChEBI" id="CHEBI:17544"/>
        <dbReference type="ChEBI" id="CHEBI:30616"/>
        <dbReference type="ChEBI" id="CHEBI:43474"/>
        <dbReference type="ChEBI" id="CHEBI:58730"/>
        <dbReference type="ChEBI" id="CHEBI:137981"/>
        <dbReference type="ChEBI" id="CHEBI:456216"/>
        <dbReference type="EC" id="6.3.4.18"/>
    </reaction>
</comment>
<dbReference type="SUPFAM" id="SSF52440">
    <property type="entry name" value="PreATP-grasp domain"/>
    <property type="match status" value="1"/>
</dbReference>
<dbReference type="InterPro" id="IPR011054">
    <property type="entry name" value="Rudment_hybrid_motif"/>
</dbReference>
<dbReference type="GO" id="GO:0046872">
    <property type="term" value="F:metal ion binding"/>
    <property type="evidence" value="ECO:0007669"/>
    <property type="project" value="InterPro"/>
</dbReference>
<comment type="function">
    <text evidence="5">Catalyzes the ATP-dependent conversion of 5-aminoimidazole ribonucleotide (AIR) and HCO(3)(-) to N5-carboxyaminoimidazole ribonucleotide (N5-CAIR).</text>
</comment>
<keyword evidence="3 5" id="KW-0658">Purine biosynthesis</keyword>
<dbReference type="GO" id="GO:0004638">
    <property type="term" value="F:phosphoribosylaminoimidazole carboxylase activity"/>
    <property type="evidence" value="ECO:0007669"/>
    <property type="project" value="InterPro"/>
</dbReference>
<proteinExistence type="inferred from homology"/>
<dbReference type="EMBL" id="FQWZ01000002">
    <property type="protein sequence ID" value="SHG60848.1"/>
    <property type="molecule type" value="Genomic_DNA"/>
</dbReference>
<evidence type="ECO:0000256" key="4">
    <source>
        <dbReference type="ARBA" id="ARBA00022840"/>
    </source>
</evidence>
<keyword evidence="1 5" id="KW-0436">Ligase</keyword>
<dbReference type="Pfam" id="PF17769">
    <property type="entry name" value="PurK_C"/>
    <property type="match status" value="1"/>
</dbReference>
<dbReference type="RefSeq" id="WP_072894235.1">
    <property type="nucleotide sequence ID" value="NZ_FQWZ01000002.1"/>
</dbReference>
<dbReference type="HAMAP" id="MF_01928">
    <property type="entry name" value="PurK"/>
    <property type="match status" value="1"/>
</dbReference>
<dbReference type="AlphaFoldDB" id="A0A1M5L743"/>
<dbReference type="STRING" id="490188.SAMN04488068_0742"/>
<dbReference type="GO" id="GO:0005524">
    <property type="term" value="F:ATP binding"/>
    <property type="evidence" value="ECO:0007669"/>
    <property type="project" value="UniProtKB-UniRule"/>
</dbReference>
<feature type="binding site" evidence="5">
    <location>
        <begin position="143"/>
        <end position="149"/>
    </location>
    <ligand>
        <name>ATP</name>
        <dbReference type="ChEBI" id="CHEBI:30616"/>
    </ligand>
</feature>
<evidence type="ECO:0000256" key="3">
    <source>
        <dbReference type="ARBA" id="ARBA00022755"/>
    </source>
</evidence>
<dbReference type="GO" id="GO:0034028">
    <property type="term" value="F:5-(carboxyamino)imidazole ribonucleotide synthase activity"/>
    <property type="evidence" value="ECO:0007669"/>
    <property type="project" value="UniProtKB-UniRule"/>
</dbReference>
<organism evidence="8 9">
    <name type="scientific">Hydrocarboniphaga daqingensis</name>
    <dbReference type="NCBI Taxonomy" id="490188"/>
    <lineage>
        <taxon>Bacteria</taxon>
        <taxon>Pseudomonadati</taxon>
        <taxon>Pseudomonadota</taxon>
        <taxon>Gammaproteobacteria</taxon>
        <taxon>Nevskiales</taxon>
        <taxon>Nevskiaceae</taxon>
        <taxon>Hydrocarboniphaga</taxon>
    </lineage>
</organism>
<comment type="pathway">
    <text evidence="5 6">Purine metabolism; IMP biosynthesis via de novo pathway; 5-amino-1-(5-phospho-D-ribosyl)imidazole-4-carboxylate from 5-amino-1-(5-phospho-D-ribosyl)imidazole (N5-CAIR route): step 1/2.</text>
</comment>
<reference evidence="8 9" key="1">
    <citation type="submission" date="2016-11" db="EMBL/GenBank/DDBJ databases">
        <authorList>
            <person name="Jaros S."/>
            <person name="Januszkiewicz K."/>
            <person name="Wedrychowicz H."/>
        </authorList>
    </citation>
    <scope>NUCLEOTIDE SEQUENCE [LARGE SCALE GENOMIC DNA]</scope>
    <source>
        <strain evidence="8 9">CGMCC 1.7049</strain>
    </source>
</reference>
<dbReference type="SUPFAM" id="SSF56059">
    <property type="entry name" value="Glutathione synthetase ATP-binding domain-like"/>
    <property type="match status" value="1"/>
</dbReference>
<evidence type="ECO:0000313" key="9">
    <source>
        <dbReference type="Proteomes" id="UP000199758"/>
    </source>
</evidence>
<dbReference type="Gene3D" id="3.40.50.20">
    <property type="match status" value="1"/>
</dbReference>
<evidence type="ECO:0000313" key="8">
    <source>
        <dbReference type="EMBL" id="SHG60848.1"/>
    </source>
</evidence>
<comment type="subunit">
    <text evidence="5 6">Homodimer.</text>
</comment>
<dbReference type="SUPFAM" id="SSF51246">
    <property type="entry name" value="Rudiment single hybrid motif"/>
    <property type="match status" value="1"/>
</dbReference>
<comment type="function">
    <text evidence="6">Catalyzes the ATP-dependent conversion of 5-aminoimidazole ribonucleotide (AIR) and HCO(3)- to N5-carboxyaminoimidazole ribonucleotide (N5-CAIR).</text>
</comment>
<dbReference type="NCBIfam" id="TIGR01161">
    <property type="entry name" value="purK"/>
    <property type="match status" value="1"/>
</dbReference>
<comment type="similarity">
    <text evidence="5 6">Belongs to the PurK/PurT family.</text>
</comment>
<keyword evidence="2 5" id="KW-0547">Nucleotide-binding</keyword>
<gene>
    <name evidence="5 6" type="primary">purK</name>
    <name evidence="8" type="ORF">SAMN04488068_0742</name>
</gene>
<feature type="binding site" evidence="5">
    <location>
        <position position="209"/>
    </location>
    <ligand>
        <name>ATP</name>
        <dbReference type="ChEBI" id="CHEBI:30616"/>
    </ligand>
</feature>
<dbReference type="PANTHER" id="PTHR11609:SF5">
    <property type="entry name" value="PHOSPHORIBOSYLAMINOIMIDAZOLE CARBOXYLASE"/>
    <property type="match status" value="1"/>
</dbReference>
<evidence type="ECO:0000256" key="2">
    <source>
        <dbReference type="ARBA" id="ARBA00022741"/>
    </source>
</evidence>
<dbReference type="UniPathway" id="UPA00074">
    <property type="reaction ID" value="UER00942"/>
</dbReference>
<dbReference type="EC" id="6.3.4.18" evidence="5 6"/>
<feature type="binding site" evidence="5">
    <location>
        <position position="98"/>
    </location>
    <ligand>
        <name>ATP</name>
        <dbReference type="ChEBI" id="CHEBI:30616"/>
    </ligand>
</feature>
<dbReference type="InterPro" id="IPR016185">
    <property type="entry name" value="PreATP-grasp_dom_sf"/>
</dbReference>
<feature type="binding site" evidence="5">
    <location>
        <begin position="260"/>
        <end position="261"/>
    </location>
    <ligand>
        <name>ATP</name>
        <dbReference type="ChEBI" id="CHEBI:30616"/>
    </ligand>
</feature>
<feature type="binding site" evidence="5">
    <location>
        <position position="138"/>
    </location>
    <ligand>
        <name>ATP</name>
        <dbReference type="ChEBI" id="CHEBI:30616"/>
    </ligand>
</feature>
<evidence type="ECO:0000256" key="1">
    <source>
        <dbReference type="ARBA" id="ARBA00022598"/>
    </source>
</evidence>
<dbReference type="FunFam" id="3.30.1490.20:FF:000015">
    <property type="entry name" value="N5-carboxyaminoimidazole ribonucleotide synthase"/>
    <property type="match status" value="1"/>
</dbReference>
<feature type="domain" description="ATP-grasp" evidence="7">
    <location>
        <begin position="102"/>
        <end position="290"/>
    </location>
</feature>
<dbReference type="Gene3D" id="3.30.1490.20">
    <property type="entry name" value="ATP-grasp fold, A domain"/>
    <property type="match status" value="1"/>
</dbReference>
<dbReference type="InterPro" id="IPR003135">
    <property type="entry name" value="ATP-grasp_carboxylate-amine"/>
</dbReference>
<dbReference type="PROSITE" id="PS50975">
    <property type="entry name" value="ATP_GRASP"/>
    <property type="match status" value="1"/>
</dbReference>
<dbReference type="Gene3D" id="3.30.470.20">
    <property type="entry name" value="ATP-grasp fold, B domain"/>
    <property type="match status" value="1"/>
</dbReference>
<dbReference type="InterPro" id="IPR011761">
    <property type="entry name" value="ATP-grasp"/>
</dbReference>
<dbReference type="PANTHER" id="PTHR11609">
    <property type="entry name" value="PURINE BIOSYNTHESIS PROTEIN 6/7, PUR6/7"/>
    <property type="match status" value="1"/>
</dbReference>
<dbReference type="OrthoDB" id="9804625at2"/>
<protein>
    <recommendedName>
        <fullName evidence="5 6">N5-carboxyaminoimidazole ribonucleotide synthase</fullName>
        <shortName evidence="5 6">N5-CAIR synthase</shortName>
        <ecNumber evidence="5 6">6.3.4.18</ecNumber>
    </recommendedName>
    <alternativeName>
        <fullName evidence="5 6">5-(carboxyamino)imidazole ribonucleotide synthetase</fullName>
    </alternativeName>
</protein>
<dbReference type="GO" id="GO:0005829">
    <property type="term" value="C:cytosol"/>
    <property type="evidence" value="ECO:0007669"/>
    <property type="project" value="TreeGrafter"/>
</dbReference>
<dbReference type="FunFam" id="3.30.470.20:FF:000029">
    <property type="entry name" value="N5-carboxyaminoimidazole ribonucleotide synthase"/>
    <property type="match status" value="1"/>
</dbReference>
<dbReference type="GO" id="GO:0006189">
    <property type="term" value="P:'de novo' IMP biosynthetic process"/>
    <property type="evidence" value="ECO:0007669"/>
    <property type="project" value="UniProtKB-UniRule"/>
</dbReference>
<dbReference type="Pfam" id="PF02222">
    <property type="entry name" value="ATP-grasp"/>
    <property type="match status" value="1"/>
</dbReference>
<dbReference type="InterPro" id="IPR054350">
    <property type="entry name" value="PurT/PurK_preATP-grasp"/>
</dbReference>
<feature type="binding site" evidence="5">
    <location>
        <position position="186"/>
    </location>
    <ligand>
        <name>ATP</name>
        <dbReference type="ChEBI" id="CHEBI:30616"/>
    </ligand>
</feature>
<name>A0A1M5L743_9GAMM</name>
<dbReference type="InterPro" id="IPR005875">
    <property type="entry name" value="PurK"/>
</dbReference>
<evidence type="ECO:0000256" key="5">
    <source>
        <dbReference type="HAMAP-Rule" id="MF_01928"/>
    </source>
</evidence>
<sequence>MKIGVLGAGQLGRMLALAGYPLDLQFVFLDPADQPCSAPLGEHIQLDYLDEAALQRFAAGCDVATYEFENVPARTAEVVGAAVPLYPPAIALEVGQDRLNEKRMFDALGIPVPRYMPVAARGALDLAARNVGLPAVMKTRRMGYDGKGQAVLRSEADLDAAWQRLGGAEAPHTPCLVEAFVPFERELSCLAVRARDGEMRFYPVVANVHRDGILRVSTPQAADPLQAQAEDYARRVAEHLNYVGVLAFEFFVAGGALYANEIAPRVHNSGHWSIEGAECSQFENHLRAVAGLPLGSTALRGPSAMVNFIGQAPDTAALAAIPGLHVHLYGKSPKPLRKIGHATVTANNDAELQQRLAQLVALVDATKCD</sequence>
<accession>A0A1M5L743</accession>
<keyword evidence="4 5" id="KW-0067">ATP-binding</keyword>
<dbReference type="InterPro" id="IPR040686">
    <property type="entry name" value="PurK_C"/>
</dbReference>
<evidence type="ECO:0000256" key="6">
    <source>
        <dbReference type="RuleBase" id="RU361200"/>
    </source>
</evidence>